<dbReference type="InterPro" id="IPR005517">
    <property type="entry name" value="Transl_elong_EFG/EF2_IV"/>
</dbReference>
<organism evidence="6 7">
    <name type="scientific">Streptomyces sedi</name>
    <dbReference type="NCBI Taxonomy" id="555059"/>
    <lineage>
        <taxon>Bacteria</taxon>
        <taxon>Bacillati</taxon>
        <taxon>Actinomycetota</taxon>
        <taxon>Actinomycetes</taxon>
        <taxon>Kitasatosporales</taxon>
        <taxon>Streptomycetaceae</taxon>
        <taxon>Streptomyces</taxon>
    </lineage>
</organism>
<keyword evidence="2" id="KW-0648">Protein biosynthesis</keyword>
<accession>A0A5C4V4E3</accession>
<dbReference type="Gene3D" id="3.40.50.300">
    <property type="entry name" value="P-loop containing nucleotide triphosphate hydrolases"/>
    <property type="match status" value="1"/>
</dbReference>
<dbReference type="SUPFAM" id="SSF52540">
    <property type="entry name" value="P-loop containing nucleoside triphosphate hydrolases"/>
    <property type="match status" value="1"/>
</dbReference>
<dbReference type="PANTHER" id="PTHR43261:SF1">
    <property type="entry name" value="RIBOSOME-RELEASING FACTOR 2, MITOCHONDRIAL"/>
    <property type="match status" value="1"/>
</dbReference>
<dbReference type="PRINTS" id="PR01037">
    <property type="entry name" value="TCRTETOQM"/>
</dbReference>
<evidence type="ECO:0000313" key="6">
    <source>
        <dbReference type="EMBL" id="TNM30687.1"/>
    </source>
</evidence>
<evidence type="ECO:0000256" key="2">
    <source>
        <dbReference type="ARBA" id="ARBA00022917"/>
    </source>
</evidence>
<dbReference type="GO" id="GO:0006412">
    <property type="term" value="P:translation"/>
    <property type="evidence" value="ECO:0007669"/>
    <property type="project" value="UniProtKB-KW"/>
</dbReference>
<dbReference type="Gene3D" id="3.30.70.870">
    <property type="entry name" value="Elongation Factor G (Translational Gtpase), domain 3"/>
    <property type="match status" value="1"/>
</dbReference>
<sequence length="660" mass="71025">MPFSTLNIGVLAHVDAGKTSLTERLLFDNGAVARLGSVDAGSTRTDTGELERERGITIRSAVASFRVGRHQVNLVDTPGHPDFVAEVERAFSVLDAAVLVVSAVEGVQAHTRVLMRSLRAAGLPTLLFVNKIDRSGARPEALLADIRARLTPAAFPLTAVTDPGTRGARACARALTDPAVRDEVAEALAERDDTLLARLVEGRPPSVGELRALLAEAVAAGRAHPVLAGSALTGEGVGALTEALTAWPLVPDAADSAPPAGTVFAVERSGEGEKVAYLRLFQGRLHARRRVTFRRREPDGARGEFTGRISRLEVVTPDERPGGHGEVPLRAGEIGRLHGLPGVRIGDRLGHPPRADGPARFAPPSLETVVEPVSPERKVALHAALSALADEDPLIRTRTALDGTLSVLLYGEVQREVLGERLRRDFGVEAVFAPATPVYFERPAGVGTSSTELRKRGPNDYWATVGLRVEPLAPGEGRRFERRVEWGALPRAFHQAVEDAVGHTLRQGLHGWEVTDCLVTLVRVGWHSPNSVVADFRRLTPIVLMRALRAAGTRVYEPCQSMELEIPSDTLPMVVGRLTSVGGRVLDSVERGGNWLLTTEVPTRLAPEVIAALPGLTRGEGTHWSRPEGDRLVRGTPPSRPRSLDDPRDRPLDLADREEG</sequence>
<keyword evidence="7" id="KW-1185">Reference proteome</keyword>
<dbReference type="OrthoDB" id="9801472at2"/>
<dbReference type="InterPro" id="IPR027417">
    <property type="entry name" value="P-loop_NTPase"/>
</dbReference>
<dbReference type="InterPro" id="IPR020568">
    <property type="entry name" value="Ribosomal_Su5_D2-typ_SF"/>
</dbReference>
<dbReference type="InterPro" id="IPR035647">
    <property type="entry name" value="EFG_III/V"/>
</dbReference>
<evidence type="ECO:0000256" key="3">
    <source>
        <dbReference type="ARBA" id="ARBA00023134"/>
    </source>
</evidence>
<dbReference type="PROSITE" id="PS00301">
    <property type="entry name" value="G_TR_1"/>
    <property type="match status" value="1"/>
</dbReference>
<proteinExistence type="predicted"/>
<evidence type="ECO:0000256" key="1">
    <source>
        <dbReference type="ARBA" id="ARBA00022741"/>
    </source>
</evidence>
<dbReference type="InterPro" id="IPR000795">
    <property type="entry name" value="T_Tr_GTP-bd_dom"/>
</dbReference>
<dbReference type="Pfam" id="PF00009">
    <property type="entry name" value="GTP_EFTU"/>
    <property type="match status" value="1"/>
</dbReference>
<evidence type="ECO:0000259" key="5">
    <source>
        <dbReference type="PROSITE" id="PS51722"/>
    </source>
</evidence>
<dbReference type="InterPro" id="IPR000640">
    <property type="entry name" value="EFG_V-like"/>
</dbReference>
<dbReference type="SMART" id="SM00889">
    <property type="entry name" value="EFG_IV"/>
    <property type="match status" value="1"/>
</dbReference>
<dbReference type="Gene3D" id="3.30.230.10">
    <property type="match status" value="1"/>
</dbReference>
<dbReference type="PRINTS" id="PR00315">
    <property type="entry name" value="ELONGATNFCT"/>
</dbReference>
<feature type="compositionally biased region" description="Basic and acidic residues" evidence="4">
    <location>
        <begin position="642"/>
        <end position="660"/>
    </location>
</feature>
<gene>
    <name evidence="6" type="ORF">FH715_11900</name>
</gene>
<dbReference type="CDD" id="cd04168">
    <property type="entry name" value="TetM_like"/>
    <property type="match status" value="1"/>
</dbReference>
<name>A0A5C4V4E3_9ACTN</name>
<dbReference type="GO" id="GO:0032790">
    <property type="term" value="P:ribosome disassembly"/>
    <property type="evidence" value="ECO:0007669"/>
    <property type="project" value="TreeGrafter"/>
</dbReference>
<dbReference type="SUPFAM" id="SSF54980">
    <property type="entry name" value="EF-G C-terminal domain-like"/>
    <property type="match status" value="2"/>
</dbReference>
<dbReference type="NCBIfam" id="TIGR00231">
    <property type="entry name" value="small_GTP"/>
    <property type="match status" value="1"/>
</dbReference>
<comment type="caution">
    <text evidence="6">The sequence shown here is derived from an EMBL/GenBank/DDBJ whole genome shotgun (WGS) entry which is preliminary data.</text>
</comment>
<dbReference type="Pfam" id="PF00679">
    <property type="entry name" value="EFG_C"/>
    <property type="match status" value="1"/>
</dbReference>
<dbReference type="PROSITE" id="PS51722">
    <property type="entry name" value="G_TR_2"/>
    <property type="match status" value="1"/>
</dbReference>
<protein>
    <submittedName>
        <fullName evidence="6">TetM/TetW/TetO/TetS family tetracycline resistance ribosomal protection protein</fullName>
    </submittedName>
</protein>
<dbReference type="InterPro" id="IPR031157">
    <property type="entry name" value="G_TR_CS"/>
</dbReference>
<dbReference type="GO" id="GO:0005525">
    <property type="term" value="F:GTP binding"/>
    <property type="evidence" value="ECO:0007669"/>
    <property type="project" value="UniProtKB-KW"/>
</dbReference>
<keyword evidence="3" id="KW-0342">GTP-binding</keyword>
<keyword evidence="1" id="KW-0547">Nucleotide-binding</keyword>
<dbReference type="RefSeq" id="WP_139644265.1">
    <property type="nucleotide sequence ID" value="NZ_BAAAZS010000015.1"/>
</dbReference>
<dbReference type="Pfam" id="PF03764">
    <property type="entry name" value="EFG_IV"/>
    <property type="match status" value="1"/>
</dbReference>
<evidence type="ECO:0000313" key="7">
    <source>
        <dbReference type="Proteomes" id="UP000311713"/>
    </source>
</evidence>
<dbReference type="GO" id="GO:0003924">
    <property type="term" value="F:GTPase activity"/>
    <property type="evidence" value="ECO:0007669"/>
    <property type="project" value="InterPro"/>
</dbReference>
<evidence type="ECO:0000256" key="4">
    <source>
        <dbReference type="SAM" id="MobiDB-lite"/>
    </source>
</evidence>
<dbReference type="EMBL" id="VDGT01000007">
    <property type="protein sequence ID" value="TNM30687.1"/>
    <property type="molecule type" value="Genomic_DNA"/>
</dbReference>
<dbReference type="AlphaFoldDB" id="A0A5C4V4E3"/>
<dbReference type="PANTHER" id="PTHR43261">
    <property type="entry name" value="TRANSLATION ELONGATION FACTOR G-RELATED"/>
    <property type="match status" value="1"/>
</dbReference>
<dbReference type="InterPro" id="IPR005225">
    <property type="entry name" value="Small_GTP-bd"/>
</dbReference>
<feature type="domain" description="Tr-type G" evidence="5">
    <location>
        <begin position="3"/>
        <end position="252"/>
    </location>
</feature>
<feature type="region of interest" description="Disordered" evidence="4">
    <location>
        <begin position="618"/>
        <end position="660"/>
    </location>
</feature>
<dbReference type="InterPro" id="IPR009000">
    <property type="entry name" value="Transl_B-barrel_sf"/>
</dbReference>
<feature type="compositionally biased region" description="Basic and acidic residues" evidence="4">
    <location>
        <begin position="620"/>
        <end position="633"/>
    </location>
</feature>
<dbReference type="SUPFAM" id="SSF50447">
    <property type="entry name" value="Translation proteins"/>
    <property type="match status" value="1"/>
</dbReference>
<dbReference type="SUPFAM" id="SSF54211">
    <property type="entry name" value="Ribosomal protein S5 domain 2-like"/>
    <property type="match status" value="1"/>
</dbReference>
<dbReference type="Proteomes" id="UP000311713">
    <property type="component" value="Unassembled WGS sequence"/>
</dbReference>
<dbReference type="InterPro" id="IPR014721">
    <property type="entry name" value="Ribsml_uS5_D2-typ_fold_subgr"/>
</dbReference>
<reference evidence="6 7" key="1">
    <citation type="submission" date="2019-06" db="EMBL/GenBank/DDBJ databases">
        <title>Draft genome of Streptomyces sedi sp. JCM16909.</title>
        <authorList>
            <person name="Klykleung N."/>
            <person name="Tanasupawat S."/>
            <person name="Kudo T."/>
            <person name="Yuki M."/>
            <person name="Ohkuma M."/>
        </authorList>
    </citation>
    <scope>NUCLEOTIDE SEQUENCE [LARGE SCALE GENOMIC DNA]</scope>
    <source>
        <strain evidence="6 7">JCM 16909</strain>
    </source>
</reference>
<dbReference type="Gene3D" id="2.40.30.10">
    <property type="entry name" value="Translation factors"/>
    <property type="match status" value="1"/>
</dbReference>